<dbReference type="HAMAP" id="MF_00031">
    <property type="entry name" value="DNA_HJ_migration_RuvA"/>
    <property type="match status" value="1"/>
</dbReference>
<dbReference type="InterPro" id="IPR000085">
    <property type="entry name" value="RuvA"/>
</dbReference>
<dbReference type="InterPro" id="IPR012340">
    <property type="entry name" value="NA-bd_OB-fold"/>
</dbReference>
<keyword evidence="8" id="KW-0378">Hydrolase</keyword>
<evidence type="ECO:0000256" key="4">
    <source>
        <dbReference type="ARBA" id="ARBA00023172"/>
    </source>
</evidence>
<comment type="function">
    <text evidence="6">The RuvA-RuvB-RuvC complex processes Holliday junction (HJ) DNA during genetic recombination and DNA repair, while the RuvA-RuvB complex plays an important role in the rescue of blocked DNA replication forks via replication fork reversal (RFR). RuvA specifically binds to HJ cruciform DNA, conferring on it an open structure. The RuvB hexamer acts as an ATP-dependent pump, pulling dsDNA into and through the RuvAB complex. HJ branch migration allows RuvC to scan DNA until it finds its consensus sequence, where it cleaves and resolves the cruciform DNA.</text>
</comment>
<comment type="subcellular location">
    <subcellularLocation>
        <location evidence="6">Cytoplasm</location>
    </subcellularLocation>
</comment>
<evidence type="ECO:0000259" key="7">
    <source>
        <dbReference type="SMART" id="SM00278"/>
    </source>
</evidence>
<dbReference type="GO" id="GO:0009378">
    <property type="term" value="F:four-way junction helicase activity"/>
    <property type="evidence" value="ECO:0007669"/>
    <property type="project" value="InterPro"/>
</dbReference>
<dbReference type="Pfam" id="PF07499">
    <property type="entry name" value="RuvA_C"/>
    <property type="match status" value="1"/>
</dbReference>
<feature type="domain" description="Helix-hairpin-helix DNA-binding motif class 1" evidence="7">
    <location>
        <begin position="109"/>
        <end position="128"/>
    </location>
</feature>
<keyword evidence="4 6" id="KW-0233">DNA recombination</keyword>
<dbReference type="Gene3D" id="1.10.150.20">
    <property type="entry name" value="5' to 3' exonuclease, C-terminal subdomain"/>
    <property type="match status" value="1"/>
</dbReference>
<dbReference type="NCBIfam" id="TIGR00084">
    <property type="entry name" value="ruvA"/>
    <property type="match status" value="1"/>
</dbReference>
<reference evidence="8 9" key="1">
    <citation type="journal article" date="2016" name="Nat. Commun.">
        <title>Thousands of microbial genomes shed light on interconnected biogeochemical processes in an aquifer system.</title>
        <authorList>
            <person name="Anantharaman K."/>
            <person name="Brown C.T."/>
            <person name="Hug L.A."/>
            <person name="Sharon I."/>
            <person name="Castelle C.J."/>
            <person name="Probst A.J."/>
            <person name="Thomas B.C."/>
            <person name="Singh A."/>
            <person name="Wilkins M.J."/>
            <person name="Karaoz U."/>
            <person name="Brodie E.L."/>
            <person name="Williams K.H."/>
            <person name="Hubbard S.S."/>
            <person name="Banfield J.F."/>
        </authorList>
    </citation>
    <scope>NUCLEOTIDE SEQUENCE [LARGE SCALE GENOMIC DNA]</scope>
</reference>
<dbReference type="GO" id="GO:0048476">
    <property type="term" value="C:Holliday junction resolvase complex"/>
    <property type="evidence" value="ECO:0007669"/>
    <property type="project" value="UniProtKB-UniRule"/>
</dbReference>
<keyword evidence="8" id="KW-0347">Helicase</keyword>
<dbReference type="AlphaFoldDB" id="A0A1G2NWS6"/>
<protein>
    <recommendedName>
        <fullName evidence="6">Holliday junction branch migration complex subunit RuvA</fullName>
    </recommendedName>
</protein>
<dbReference type="Proteomes" id="UP000176429">
    <property type="component" value="Unassembled WGS sequence"/>
</dbReference>
<comment type="subunit">
    <text evidence="6">Homotetramer. Forms an RuvA(8)-RuvB(12)-Holliday junction (HJ) complex. HJ DNA is sandwiched between 2 RuvA tetramers; dsDNA enters through RuvA and exits via RuvB. An RuvB hexamer assembles on each DNA strand where it exits the tetramer. Each RuvB hexamer is contacted by two RuvA subunits (via domain III) on 2 adjacent RuvB subunits; this complex drives branch migration. In the full resolvosome a probable DNA-RuvA(4)-RuvB(12)-RuvC(2) complex forms which resolves the HJ.</text>
</comment>
<dbReference type="InterPro" id="IPR011114">
    <property type="entry name" value="RuvA_C"/>
</dbReference>
<dbReference type="InterPro" id="IPR013849">
    <property type="entry name" value="DNA_helicase_Holl-junc_RuvA_I"/>
</dbReference>
<dbReference type="GO" id="GO:0006310">
    <property type="term" value="P:DNA recombination"/>
    <property type="evidence" value="ECO:0007669"/>
    <property type="project" value="UniProtKB-UniRule"/>
</dbReference>
<comment type="caution">
    <text evidence="8">The sequence shown here is derived from an EMBL/GenBank/DDBJ whole genome shotgun (WGS) entry which is preliminary data.</text>
</comment>
<dbReference type="GO" id="GO:0000400">
    <property type="term" value="F:four-way junction DNA binding"/>
    <property type="evidence" value="ECO:0007669"/>
    <property type="project" value="UniProtKB-UniRule"/>
</dbReference>
<dbReference type="InterPro" id="IPR003583">
    <property type="entry name" value="Hlx-hairpin-Hlx_DNA-bd_motif"/>
</dbReference>
<sequence length="189" mass="20546">MLMIAVIEGTFSEAETNHMVISVGGVGYKIFATKEDIDTARKNGTIKIWTHLAVRDDAMDLYGFCGKSGRDFFELLISVSGIGPRSALSILNLAPLSALKRAISKGEPAYLSKVVGIGAKKAEKIIIELRDKLPEEKGGVDWREEADAIEALKSLGFAEREVREALKKIGEGAISASDRVKEALKVLKR</sequence>
<evidence type="ECO:0000256" key="3">
    <source>
        <dbReference type="ARBA" id="ARBA00023125"/>
    </source>
</evidence>
<keyword evidence="1 6" id="KW-0963">Cytoplasm</keyword>
<dbReference type="Gene3D" id="1.10.8.10">
    <property type="entry name" value="DNA helicase RuvA subunit, C-terminal domain"/>
    <property type="match status" value="1"/>
</dbReference>
<evidence type="ECO:0000256" key="1">
    <source>
        <dbReference type="ARBA" id="ARBA00022490"/>
    </source>
</evidence>
<keyword evidence="8" id="KW-0547">Nucleotide-binding</keyword>
<dbReference type="Pfam" id="PF14520">
    <property type="entry name" value="HHH_5"/>
    <property type="match status" value="1"/>
</dbReference>
<evidence type="ECO:0000313" key="8">
    <source>
        <dbReference type="EMBL" id="OHA39909.1"/>
    </source>
</evidence>
<dbReference type="GO" id="GO:0005737">
    <property type="term" value="C:cytoplasm"/>
    <property type="evidence" value="ECO:0007669"/>
    <property type="project" value="UniProtKB-SubCell"/>
</dbReference>
<dbReference type="EMBL" id="MHSH01000061">
    <property type="protein sequence ID" value="OHA39909.1"/>
    <property type="molecule type" value="Genomic_DNA"/>
</dbReference>
<evidence type="ECO:0000256" key="2">
    <source>
        <dbReference type="ARBA" id="ARBA00022763"/>
    </source>
</evidence>
<evidence type="ECO:0000313" key="9">
    <source>
        <dbReference type="Proteomes" id="UP000176429"/>
    </source>
</evidence>
<dbReference type="GO" id="GO:0005524">
    <property type="term" value="F:ATP binding"/>
    <property type="evidence" value="ECO:0007669"/>
    <property type="project" value="InterPro"/>
</dbReference>
<keyword evidence="8" id="KW-0067">ATP-binding</keyword>
<dbReference type="CDD" id="cd14332">
    <property type="entry name" value="UBA_RuvA_C"/>
    <property type="match status" value="1"/>
</dbReference>
<comment type="similarity">
    <text evidence="6">Belongs to the RuvA family.</text>
</comment>
<dbReference type="SUPFAM" id="SSF47781">
    <property type="entry name" value="RuvA domain 2-like"/>
    <property type="match status" value="1"/>
</dbReference>
<name>A0A1G2NWS6_9BACT</name>
<organism evidence="8 9">
    <name type="scientific">Candidatus Taylorbacteria bacterium RIFCSPLOWO2_02_FULL_46_40</name>
    <dbReference type="NCBI Taxonomy" id="1802329"/>
    <lineage>
        <taxon>Bacteria</taxon>
        <taxon>Candidatus Tayloriibacteriota</taxon>
    </lineage>
</organism>
<keyword evidence="5 6" id="KW-0234">DNA repair</keyword>
<keyword evidence="2 6" id="KW-0227">DNA damage</keyword>
<keyword evidence="3 6" id="KW-0238">DNA-binding</keyword>
<dbReference type="GO" id="GO:0009379">
    <property type="term" value="C:Holliday junction helicase complex"/>
    <property type="evidence" value="ECO:0007669"/>
    <property type="project" value="InterPro"/>
</dbReference>
<feature type="domain" description="Helix-hairpin-helix DNA-binding motif class 1" evidence="7">
    <location>
        <begin position="74"/>
        <end position="93"/>
    </location>
</feature>
<dbReference type="InterPro" id="IPR010994">
    <property type="entry name" value="RuvA_2-like"/>
</dbReference>
<comment type="domain">
    <text evidence="6">Has three domains with a flexible linker between the domains II and III and assumes an 'L' shape. Domain III is highly mobile and contacts RuvB.</text>
</comment>
<dbReference type="SMART" id="SM00278">
    <property type="entry name" value="HhH1"/>
    <property type="match status" value="2"/>
</dbReference>
<dbReference type="Pfam" id="PF01330">
    <property type="entry name" value="RuvA_N"/>
    <property type="match status" value="1"/>
</dbReference>
<evidence type="ECO:0000256" key="5">
    <source>
        <dbReference type="ARBA" id="ARBA00023204"/>
    </source>
</evidence>
<evidence type="ECO:0000256" key="6">
    <source>
        <dbReference type="HAMAP-Rule" id="MF_00031"/>
    </source>
</evidence>
<dbReference type="Gene3D" id="2.40.50.140">
    <property type="entry name" value="Nucleic acid-binding proteins"/>
    <property type="match status" value="1"/>
</dbReference>
<comment type="caution">
    <text evidence="6">Lacks conserved residue(s) required for the propagation of feature annotation.</text>
</comment>
<accession>A0A1G2NWS6</accession>
<dbReference type="SUPFAM" id="SSF46929">
    <property type="entry name" value="DNA helicase RuvA subunit, C-terminal domain"/>
    <property type="match status" value="1"/>
</dbReference>
<dbReference type="InterPro" id="IPR036267">
    <property type="entry name" value="RuvA_C_sf"/>
</dbReference>
<gene>
    <name evidence="6" type="primary">ruvA</name>
    <name evidence="8" type="ORF">A3H68_01295</name>
</gene>
<proteinExistence type="inferred from homology"/>
<dbReference type="SUPFAM" id="SSF50249">
    <property type="entry name" value="Nucleic acid-binding proteins"/>
    <property type="match status" value="1"/>
</dbReference>
<dbReference type="GO" id="GO:0006281">
    <property type="term" value="P:DNA repair"/>
    <property type="evidence" value="ECO:0007669"/>
    <property type="project" value="UniProtKB-UniRule"/>
</dbReference>
<feature type="region of interest" description="Domain III" evidence="6">
    <location>
        <begin position="147"/>
        <end position="189"/>
    </location>
</feature>